<gene>
    <name evidence="2" type="ORF">A4X06_0g7324</name>
</gene>
<keyword evidence="3" id="KW-1185">Reference proteome</keyword>
<evidence type="ECO:0000313" key="2">
    <source>
        <dbReference type="EMBL" id="KAE8241974.1"/>
    </source>
</evidence>
<protein>
    <submittedName>
        <fullName evidence="2">Uncharacterized protein</fullName>
    </submittedName>
</protein>
<comment type="caution">
    <text evidence="2">The sequence shown here is derived from an EMBL/GenBank/DDBJ whole genome shotgun (WGS) entry which is preliminary data.</text>
</comment>
<proteinExistence type="predicted"/>
<evidence type="ECO:0000313" key="3">
    <source>
        <dbReference type="Proteomes" id="UP000077684"/>
    </source>
</evidence>
<sequence length="317" mass="32350">ERDTTLDSSSSPSSSAAILVQIEGVLQALLTLGLRRDTQRGNDGPPVVVVVHANIRSALEMEPLVDGVTKGGAGAGHSSLVGSAHLSSASTLHRSLSSDLMAFLAHERARPSSNQKKEAEGEGEGDEAEPTWREVGTALMYIRGLRTLEDISVPALPPSHGALQGEEAGAGNARQGSDPSSSASTSPTAVLGFVHFLDAEQTGGDGYGSGSGSGSGGVEDGGGKDATGRSVGFPLGQAPVRWAWCAPNAHDRVQEDGKRGEGEWLAFNYGAAATAPLSLIATGSGHDLFGMSVNGMGMNMGMGMGMGMGNDMGMEMS</sequence>
<reference evidence="2" key="2">
    <citation type="journal article" date="2019" name="IMA Fungus">
        <title>Genome sequencing and comparison of five Tilletia species to identify candidate genes for the detection of regulated species infecting wheat.</title>
        <authorList>
            <person name="Nguyen H.D.T."/>
            <person name="Sultana T."/>
            <person name="Kesanakurti P."/>
            <person name="Hambleton S."/>
        </authorList>
    </citation>
    <scope>NUCLEOTIDE SEQUENCE</scope>
    <source>
        <strain evidence="2">DAOMC 236426</strain>
    </source>
</reference>
<organism evidence="2 3">
    <name type="scientific">Tilletia controversa</name>
    <name type="common">dwarf bunt fungus</name>
    <dbReference type="NCBI Taxonomy" id="13291"/>
    <lineage>
        <taxon>Eukaryota</taxon>
        <taxon>Fungi</taxon>
        <taxon>Dikarya</taxon>
        <taxon>Basidiomycota</taxon>
        <taxon>Ustilaginomycotina</taxon>
        <taxon>Exobasidiomycetes</taxon>
        <taxon>Tilletiales</taxon>
        <taxon>Tilletiaceae</taxon>
        <taxon>Tilletia</taxon>
    </lineage>
</organism>
<feature type="region of interest" description="Disordered" evidence="1">
    <location>
        <begin position="202"/>
        <end position="229"/>
    </location>
</feature>
<feature type="compositionally biased region" description="Basic and acidic residues" evidence="1">
    <location>
        <begin position="107"/>
        <end position="120"/>
    </location>
</feature>
<feature type="region of interest" description="Disordered" evidence="1">
    <location>
        <begin position="107"/>
        <end position="132"/>
    </location>
</feature>
<dbReference type="EMBL" id="LWDE02001253">
    <property type="protein sequence ID" value="KAE8241974.1"/>
    <property type="molecule type" value="Genomic_DNA"/>
</dbReference>
<feature type="compositionally biased region" description="Gly residues" evidence="1">
    <location>
        <begin position="203"/>
        <end position="220"/>
    </location>
</feature>
<reference evidence="2" key="1">
    <citation type="submission" date="2016-04" db="EMBL/GenBank/DDBJ databases">
        <authorList>
            <person name="Nguyen H.D."/>
            <person name="Samba Siva P."/>
            <person name="Cullis J."/>
            <person name="Levesque C.A."/>
            <person name="Hambleton S."/>
        </authorList>
    </citation>
    <scope>NUCLEOTIDE SEQUENCE</scope>
    <source>
        <strain evidence="2">DAOMC 236426</strain>
    </source>
</reference>
<dbReference type="AlphaFoldDB" id="A0A8X7SU17"/>
<dbReference type="Proteomes" id="UP000077684">
    <property type="component" value="Unassembled WGS sequence"/>
</dbReference>
<feature type="region of interest" description="Disordered" evidence="1">
    <location>
        <begin position="156"/>
        <end position="186"/>
    </location>
</feature>
<accession>A0A8X7SU17</accession>
<feature type="non-terminal residue" evidence="2">
    <location>
        <position position="1"/>
    </location>
</feature>
<name>A0A8X7SU17_9BASI</name>
<evidence type="ECO:0000256" key="1">
    <source>
        <dbReference type="SAM" id="MobiDB-lite"/>
    </source>
</evidence>